<reference evidence="2 3" key="1">
    <citation type="submission" date="2015-12" db="EMBL/GenBank/DDBJ databases">
        <title>The genome of Folsomia candida.</title>
        <authorList>
            <person name="Faddeeva A."/>
            <person name="Derks M.F."/>
            <person name="Anvar Y."/>
            <person name="Smit S."/>
            <person name="Van Straalen N."/>
            <person name="Roelofs D."/>
        </authorList>
    </citation>
    <scope>NUCLEOTIDE SEQUENCE [LARGE SCALE GENOMIC DNA]</scope>
    <source>
        <strain evidence="2 3">VU population</strain>
        <tissue evidence="2">Whole body</tissue>
    </source>
</reference>
<gene>
    <name evidence="2" type="ORF">Fcan01_16789</name>
</gene>
<accession>A0A226DUS8</accession>
<dbReference type="AlphaFoldDB" id="A0A226DUS8"/>
<evidence type="ECO:0000313" key="3">
    <source>
        <dbReference type="Proteomes" id="UP000198287"/>
    </source>
</evidence>
<keyword evidence="3" id="KW-1185">Reference proteome</keyword>
<evidence type="ECO:0000313" key="2">
    <source>
        <dbReference type="EMBL" id="OXA48969.1"/>
    </source>
</evidence>
<organism evidence="2 3">
    <name type="scientific">Folsomia candida</name>
    <name type="common">Springtail</name>
    <dbReference type="NCBI Taxonomy" id="158441"/>
    <lineage>
        <taxon>Eukaryota</taxon>
        <taxon>Metazoa</taxon>
        <taxon>Ecdysozoa</taxon>
        <taxon>Arthropoda</taxon>
        <taxon>Hexapoda</taxon>
        <taxon>Collembola</taxon>
        <taxon>Entomobryomorpha</taxon>
        <taxon>Isotomoidea</taxon>
        <taxon>Isotomidae</taxon>
        <taxon>Proisotominae</taxon>
        <taxon>Folsomia</taxon>
    </lineage>
</organism>
<name>A0A226DUS8_FOLCA</name>
<proteinExistence type="predicted"/>
<dbReference type="Proteomes" id="UP000198287">
    <property type="component" value="Unassembled WGS sequence"/>
</dbReference>
<feature type="chain" id="PRO_5013302403" evidence="1">
    <location>
        <begin position="24"/>
        <end position="546"/>
    </location>
</feature>
<keyword evidence="1" id="KW-0732">Signal</keyword>
<sequence>MTGSNLPLISHIILILVCKSVQDFPTFKHDPNCLLQTAVSRHEGTNSSKNSSTSKFQDLQDHHLASAHSSGIVVKHLLRMPYLRRKDEFPSWRLTCVEIVVFDNSGDLITVYREEVVNWGIRKNVTIFLALSPTSVRVLVRSIFFRQLYTLRIAIFLIKIGEFFVQGTLLAPIPGFHFSQEYPPRGKSVFPSAHELTNLRSLFNYNQKMYRLPLNIGWIRNLYRGDCEIQRNFISVNSPCFAAYGPLLVVSRKLNFTFSPQRSNPYILFRLGLQANQVQLLRGKEFYIEKTLDNYVLYCQKNPTVSSVVIWNFFTIMDVYVWTTCLILSAILRVLKFGQIFDLGIAFCRQPITRRKLSFVGALAILGMTVLSSWYDACVTCHITKPLEKYVIRTINEVFADFGFKFYPRYDYRDSDMFRMSLRRIDGDRHLVKERLPQSLTRFNQLSGAAIFADEIAFEPNSDHKQDVLHFLKSTYPNVTCNLVKEIYHKQNVVWEFRYFGAGQLSTILQRLSSNGIFIFYDKLWKYVDQRDGFKFRGRTCRTGAE</sequence>
<evidence type="ECO:0000256" key="1">
    <source>
        <dbReference type="SAM" id="SignalP"/>
    </source>
</evidence>
<dbReference type="EMBL" id="LNIX01000011">
    <property type="protein sequence ID" value="OXA48969.1"/>
    <property type="molecule type" value="Genomic_DNA"/>
</dbReference>
<feature type="signal peptide" evidence="1">
    <location>
        <begin position="1"/>
        <end position="23"/>
    </location>
</feature>
<protein>
    <submittedName>
        <fullName evidence="2">Uncharacterized protein</fullName>
    </submittedName>
</protein>
<comment type="caution">
    <text evidence="2">The sequence shown here is derived from an EMBL/GenBank/DDBJ whole genome shotgun (WGS) entry which is preliminary data.</text>
</comment>